<keyword evidence="11" id="KW-0486">Methionine biosynthesis</keyword>
<dbReference type="GO" id="GO:0000976">
    <property type="term" value="F:transcription cis-regulatory region binding"/>
    <property type="evidence" value="ECO:0007669"/>
    <property type="project" value="TreeGrafter"/>
</dbReference>
<dbReference type="CDD" id="cd08441">
    <property type="entry name" value="PBP2_MetR"/>
    <property type="match status" value="1"/>
</dbReference>
<feature type="domain" description="HTH lysR-type" evidence="12">
    <location>
        <begin position="2"/>
        <end position="59"/>
    </location>
</feature>
<dbReference type="GO" id="GO:0005737">
    <property type="term" value="C:cytoplasm"/>
    <property type="evidence" value="ECO:0007669"/>
    <property type="project" value="UniProtKB-SubCell"/>
</dbReference>
<dbReference type="RefSeq" id="WP_006004943.1">
    <property type="nucleotide sequence ID" value="NZ_BAET01000014.1"/>
</dbReference>
<keyword evidence="7" id="KW-0805">Transcription regulation</keyword>
<gene>
    <name evidence="13" type="primary">metR</name>
    <name evidence="13" type="ORF">GPUN_1521</name>
</gene>
<dbReference type="EMBL" id="BAET01000014">
    <property type="protein sequence ID" value="GAB55641.1"/>
    <property type="molecule type" value="Genomic_DNA"/>
</dbReference>
<evidence type="ECO:0000256" key="2">
    <source>
        <dbReference type="ARBA" id="ARBA00009437"/>
    </source>
</evidence>
<evidence type="ECO:0000256" key="10">
    <source>
        <dbReference type="ARBA" id="ARBA00023163"/>
    </source>
</evidence>
<keyword evidence="10" id="KW-0804">Transcription</keyword>
<reference evidence="13 14" key="1">
    <citation type="journal article" date="2012" name="J. Bacteriol.">
        <title>Genome sequence of proteorhodopsin-containing sea ice bacterium Glaciecola punicea ACAM 611T.</title>
        <authorList>
            <person name="Qin Q.-L."/>
            <person name="Xie B.-B."/>
            <person name="Shu Y.-L."/>
            <person name="Rong J.-C."/>
            <person name="Zhao D.-L."/>
            <person name="Zhang X.-Y."/>
            <person name="Chen X.-L."/>
            <person name="Zhou B.-C."/>
            <person name="Zhanga Y.-Z."/>
        </authorList>
    </citation>
    <scope>NUCLEOTIDE SEQUENCE [LARGE SCALE GENOMIC DNA]</scope>
    <source>
        <strain evidence="13 14">ACAM 611</strain>
    </source>
</reference>
<dbReference type="SUPFAM" id="SSF53850">
    <property type="entry name" value="Periplasmic binding protein-like II"/>
    <property type="match status" value="1"/>
</dbReference>
<evidence type="ECO:0000256" key="3">
    <source>
        <dbReference type="ARBA" id="ARBA00019365"/>
    </source>
</evidence>
<dbReference type="GO" id="GO:0009086">
    <property type="term" value="P:methionine biosynthetic process"/>
    <property type="evidence" value="ECO:0007669"/>
    <property type="project" value="UniProtKB-KW"/>
</dbReference>
<evidence type="ECO:0000256" key="11">
    <source>
        <dbReference type="ARBA" id="ARBA00023167"/>
    </source>
</evidence>
<dbReference type="PRINTS" id="PR00039">
    <property type="entry name" value="HTHLYSR"/>
</dbReference>
<dbReference type="AlphaFoldDB" id="H5TBG4"/>
<organism evidence="13 14">
    <name type="scientific">Glaciecola punicea ACAM 611</name>
    <dbReference type="NCBI Taxonomy" id="1121923"/>
    <lineage>
        <taxon>Bacteria</taxon>
        <taxon>Pseudomonadati</taxon>
        <taxon>Pseudomonadota</taxon>
        <taxon>Gammaproteobacteria</taxon>
        <taxon>Alteromonadales</taxon>
        <taxon>Alteromonadaceae</taxon>
        <taxon>Glaciecola</taxon>
    </lineage>
</organism>
<dbReference type="PANTHER" id="PTHR30126">
    <property type="entry name" value="HTH-TYPE TRANSCRIPTIONAL REGULATOR"/>
    <property type="match status" value="1"/>
</dbReference>
<evidence type="ECO:0000256" key="1">
    <source>
        <dbReference type="ARBA" id="ARBA00004496"/>
    </source>
</evidence>
<dbReference type="InterPro" id="IPR005119">
    <property type="entry name" value="LysR_subst-bd"/>
</dbReference>
<dbReference type="Gene3D" id="3.40.190.10">
    <property type="entry name" value="Periplasmic binding protein-like II"/>
    <property type="match status" value="1"/>
</dbReference>
<evidence type="ECO:0000313" key="14">
    <source>
        <dbReference type="Proteomes" id="UP000053586"/>
    </source>
</evidence>
<dbReference type="eggNOG" id="COG0583">
    <property type="taxonomic scope" value="Bacteria"/>
</dbReference>
<evidence type="ECO:0000256" key="5">
    <source>
        <dbReference type="ARBA" id="ARBA00022491"/>
    </source>
</evidence>
<dbReference type="Pfam" id="PF03466">
    <property type="entry name" value="LysR_substrate"/>
    <property type="match status" value="1"/>
</dbReference>
<proteinExistence type="inferred from homology"/>
<sequence>MLDRQHLHILSAVASTGTVTEAANKLHVTQSALSHAIKKLEQAYGVKVWHKEGRRVRMTNAGQLLLKFGNRVIPQFEHAELQLQQIAKGERGTLRIGMECHPCYQWLLTVVKPFIREFPDIDVDVKQQFQFGALGALLEYEIDMLITPDPLLHKHINYQAVFDYEHVLVVPADSTLASLGFIRPTDLADETLITYPVEASRLDIFTRFLTPAGVSPKRHKIIETTEIMLQMVEASRGVAALPRWLVESFQDKLDIKWVSLGSAKIMKSIYLGTRNKEQAPDYMGHFKALAKRARVV</sequence>
<dbReference type="InterPro" id="IPR037406">
    <property type="entry name" value="MetR_PBP2"/>
</dbReference>
<keyword evidence="4" id="KW-0963">Cytoplasm</keyword>
<comment type="subcellular location">
    <subcellularLocation>
        <location evidence="1">Cytoplasm</location>
    </subcellularLocation>
</comment>
<keyword evidence="14" id="KW-1185">Reference proteome</keyword>
<protein>
    <recommendedName>
        <fullName evidence="3">HTH-type transcriptional regulator MetR</fullName>
    </recommendedName>
</protein>
<dbReference type="Pfam" id="PF00126">
    <property type="entry name" value="HTH_1"/>
    <property type="match status" value="1"/>
</dbReference>
<evidence type="ECO:0000256" key="4">
    <source>
        <dbReference type="ARBA" id="ARBA00022490"/>
    </source>
</evidence>
<dbReference type="STRING" id="56804.BAE46_10045"/>
<keyword evidence="9" id="KW-0010">Activator</keyword>
<accession>H5TBG4</accession>
<evidence type="ECO:0000259" key="12">
    <source>
        <dbReference type="PROSITE" id="PS50931"/>
    </source>
</evidence>
<comment type="similarity">
    <text evidence="2">Belongs to the LysR transcriptional regulatory family.</text>
</comment>
<comment type="caution">
    <text evidence="13">The sequence shown here is derived from an EMBL/GenBank/DDBJ whole genome shotgun (WGS) entry which is preliminary data.</text>
</comment>
<dbReference type="InterPro" id="IPR000847">
    <property type="entry name" value="LysR_HTH_N"/>
</dbReference>
<dbReference type="InterPro" id="IPR036390">
    <property type="entry name" value="WH_DNA-bd_sf"/>
</dbReference>
<dbReference type="Proteomes" id="UP000053586">
    <property type="component" value="Unassembled WGS sequence"/>
</dbReference>
<dbReference type="SUPFAM" id="SSF46785">
    <property type="entry name" value="Winged helix' DNA-binding domain"/>
    <property type="match status" value="1"/>
</dbReference>
<evidence type="ECO:0000256" key="6">
    <source>
        <dbReference type="ARBA" id="ARBA00022605"/>
    </source>
</evidence>
<dbReference type="PANTHER" id="PTHR30126:SF25">
    <property type="entry name" value="HTH-TYPE TRANSCRIPTIONAL REGULATOR METR"/>
    <property type="match status" value="1"/>
</dbReference>
<keyword evidence="5" id="KW-0678">Repressor</keyword>
<dbReference type="Gene3D" id="1.10.10.10">
    <property type="entry name" value="Winged helix-like DNA-binding domain superfamily/Winged helix DNA-binding domain"/>
    <property type="match status" value="1"/>
</dbReference>
<evidence type="ECO:0000313" key="13">
    <source>
        <dbReference type="EMBL" id="GAB55641.1"/>
    </source>
</evidence>
<name>H5TBG4_9ALTE</name>
<dbReference type="InterPro" id="IPR036388">
    <property type="entry name" value="WH-like_DNA-bd_sf"/>
</dbReference>
<keyword evidence="8" id="KW-0238">DNA-binding</keyword>
<dbReference type="GO" id="GO:0003700">
    <property type="term" value="F:DNA-binding transcription factor activity"/>
    <property type="evidence" value="ECO:0007669"/>
    <property type="project" value="InterPro"/>
</dbReference>
<evidence type="ECO:0000256" key="7">
    <source>
        <dbReference type="ARBA" id="ARBA00023015"/>
    </source>
</evidence>
<evidence type="ECO:0000256" key="9">
    <source>
        <dbReference type="ARBA" id="ARBA00023159"/>
    </source>
</evidence>
<dbReference type="PROSITE" id="PS50931">
    <property type="entry name" value="HTH_LYSR"/>
    <property type="match status" value="1"/>
</dbReference>
<keyword evidence="6" id="KW-0028">Amino-acid biosynthesis</keyword>
<dbReference type="OrthoDB" id="155872at2"/>
<evidence type="ECO:0000256" key="8">
    <source>
        <dbReference type="ARBA" id="ARBA00023125"/>
    </source>
</evidence>
<reference evidence="13 14" key="2">
    <citation type="journal article" date="2017" name="Antonie Van Leeuwenhoek">
        <title>Rhizobium rhizosphaerae sp. nov., a novel species isolated from rice rhizosphere.</title>
        <authorList>
            <person name="Zhao J.J."/>
            <person name="Zhang J."/>
            <person name="Zhang R.J."/>
            <person name="Zhang C.W."/>
            <person name="Yin H.Q."/>
            <person name="Zhang X.X."/>
        </authorList>
    </citation>
    <scope>NUCLEOTIDE SEQUENCE [LARGE SCALE GENOMIC DNA]</scope>
    <source>
        <strain evidence="13 14">ACAM 611</strain>
    </source>
</reference>